<organism evidence="4 5">
    <name type="scientific">Pontoporia blainvillei</name>
    <name type="common">Franciscana</name>
    <name type="synonym">Delphinus blainvillei</name>
    <dbReference type="NCBI Taxonomy" id="48723"/>
    <lineage>
        <taxon>Eukaryota</taxon>
        <taxon>Metazoa</taxon>
        <taxon>Chordata</taxon>
        <taxon>Craniata</taxon>
        <taxon>Vertebrata</taxon>
        <taxon>Euteleostomi</taxon>
        <taxon>Mammalia</taxon>
        <taxon>Eutheria</taxon>
        <taxon>Laurasiatheria</taxon>
        <taxon>Artiodactyla</taxon>
        <taxon>Whippomorpha</taxon>
        <taxon>Cetacea</taxon>
        <taxon>Odontoceti</taxon>
        <taxon>Pontoporiidae</taxon>
        <taxon>Pontoporia</taxon>
    </lineage>
</organism>
<feature type="transmembrane region" description="Helical" evidence="2">
    <location>
        <begin position="68"/>
        <end position="88"/>
    </location>
</feature>
<protein>
    <submittedName>
        <fullName evidence="4">Transmembrane protein</fullName>
    </submittedName>
</protein>
<proteinExistence type="predicted"/>
<dbReference type="PANTHER" id="PTHR31359:SF31">
    <property type="entry name" value="TRANSMEMBRANE PROTEIN 92"/>
    <property type="match status" value="1"/>
</dbReference>
<dbReference type="Proteomes" id="UP001165941">
    <property type="component" value="Unassembled WGS sequence"/>
</dbReference>
<name>A0ABX0S3G3_PONBL</name>
<evidence type="ECO:0000256" key="2">
    <source>
        <dbReference type="SAM" id="Phobius"/>
    </source>
</evidence>
<evidence type="ECO:0000313" key="4">
    <source>
        <dbReference type="EMBL" id="NIG57940.1"/>
    </source>
</evidence>
<feature type="signal peptide" evidence="3">
    <location>
        <begin position="1"/>
        <end position="18"/>
    </location>
</feature>
<sequence>MLILWDLLAVRYLGSIWWKPQPPVYDPDLHLFFHRLQPHVVSSWFNCCGNSCCQEYQPEQFQLFSGPLRIFVIVFLIIIPPLCTCGLAERFFHNCRKSGQDPPADHEGPPKRPPITPAERVTASICEPPPPYSKIILKTVMGLPPVEPPPPYSFRPEEHAGVRSLVTFKKVLLVAVDLPFCLQGLSGGLGSAGKAVRQGAGGRREEGGGERSPAAVQSWEEG</sequence>
<comment type="caution">
    <text evidence="4">The sequence shown here is derived from an EMBL/GenBank/DDBJ whole genome shotgun (WGS) entry which is preliminary data.</text>
</comment>
<keyword evidence="2 4" id="KW-0812">Transmembrane</keyword>
<evidence type="ECO:0000313" key="5">
    <source>
        <dbReference type="Proteomes" id="UP001165941"/>
    </source>
</evidence>
<feature type="region of interest" description="Disordered" evidence="1">
    <location>
        <begin position="189"/>
        <end position="222"/>
    </location>
</feature>
<evidence type="ECO:0000256" key="1">
    <source>
        <dbReference type="SAM" id="MobiDB-lite"/>
    </source>
</evidence>
<keyword evidence="2" id="KW-1133">Transmembrane helix</keyword>
<keyword evidence="3" id="KW-0732">Signal</keyword>
<evidence type="ECO:0000256" key="3">
    <source>
        <dbReference type="SAM" id="SignalP"/>
    </source>
</evidence>
<gene>
    <name evidence="4" type="ORF">BU61_337</name>
</gene>
<keyword evidence="5" id="KW-1185">Reference proteome</keyword>
<keyword evidence="2" id="KW-0472">Membrane</keyword>
<feature type="chain" id="PRO_5047229412" evidence="3">
    <location>
        <begin position="19"/>
        <end position="222"/>
    </location>
</feature>
<dbReference type="EMBL" id="PGGH01009830">
    <property type="protein sequence ID" value="NIG57940.1"/>
    <property type="molecule type" value="Genomic_DNA"/>
</dbReference>
<dbReference type="PANTHER" id="PTHR31359">
    <property type="entry name" value="TRANSMEMBRANE PROTEIN 92"/>
    <property type="match status" value="1"/>
</dbReference>
<accession>A0ABX0S3G3</accession>
<reference evidence="4" key="1">
    <citation type="submission" date="2018-05" db="EMBL/GenBank/DDBJ databases">
        <authorList>
            <person name="Pedro S.L.S."/>
            <person name="Freitas R.C."/>
            <person name="Barreto A.S."/>
            <person name="Lima A.O.S."/>
        </authorList>
    </citation>
    <scope>NUCLEOTIDE SEQUENCE</scope>
    <source>
        <strain evidence="4">BP203</strain>
        <tissue evidence="4">Muscle</tissue>
    </source>
</reference>